<evidence type="ECO:0000256" key="9">
    <source>
        <dbReference type="RuleBase" id="RU003435"/>
    </source>
</evidence>
<name>A0A2Z5UT04_9COXI</name>
<feature type="domain" description="Peptidase M3A/M3B catalytic" evidence="11">
    <location>
        <begin position="233"/>
        <end position="689"/>
    </location>
</feature>
<accession>A0A2Z5UT04</accession>
<dbReference type="GO" id="GO:0004222">
    <property type="term" value="F:metalloendopeptidase activity"/>
    <property type="evidence" value="ECO:0007669"/>
    <property type="project" value="UniProtKB-EC"/>
</dbReference>
<dbReference type="InterPro" id="IPR024077">
    <property type="entry name" value="Neurolysin/TOP_dom2"/>
</dbReference>
<dbReference type="Gene3D" id="3.40.390.10">
    <property type="entry name" value="Collagenase (Catalytic Domain)"/>
    <property type="match status" value="1"/>
</dbReference>
<dbReference type="SUPFAM" id="SSF55486">
    <property type="entry name" value="Metalloproteases ('zincins'), catalytic domain"/>
    <property type="match status" value="1"/>
</dbReference>
<organism evidence="13 14">
    <name type="scientific">Candidatus Rickettsiella viridis</name>
    <dbReference type="NCBI Taxonomy" id="676208"/>
    <lineage>
        <taxon>Bacteria</taxon>
        <taxon>Pseudomonadati</taxon>
        <taxon>Pseudomonadota</taxon>
        <taxon>Gammaproteobacteria</taxon>
        <taxon>Legionellales</taxon>
        <taxon>Coxiellaceae</taxon>
        <taxon>Rickettsiella</taxon>
    </lineage>
</organism>
<dbReference type="RefSeq" id="WP_172593940.1">
    <property type="nucleotide sequence ID" value="NZ_AP018005.1"/>
</dbReference>
<dbReference type="KEGG" id="rvi:RVIR1_00260"/>
<keyword evidence="4 9" id="KW-0378">Hydrolase</keyword>
<keyword evidence="6 9" id="KW-0482">Metalloprotease</keyword>
<evidence type="ECO:0000313" key="14">
    <source>
        <dbReference type="Proteomes" id="UP000282483"/>
    </source>
</evidence>
<dbReference type="AlphaFoldDB" id="A0A2Z5UT04"/>
<evidence type="ECO:0000256" key="3">
    <source>
        <dbReference type="ARBA" id="ARBA00022723"/>
    </source>
</evidence>
<evidence type="ECO:0000256" key="4">
    <source>
        <dbReference type="ARBA" id="ARBA00022801"/>
    </source>
</evidence>
<dbReference type="Gene3D" id="1.10.1370.10">
    <property type="entry name" value="Neurolysin, domain 3"/>
    <property type="match status" value="1"/>
</dbReference>
<dbReference type="CDD" id="cd06456">
    <property type="entry name" value="M3A_DCP"/>
    <property type="match status" value="1"/>
</dbReference>
<keyword evidence="5 9" id="KW-0862">Zinc</keyword>
<comment type="similarity">
    <text evidence="1 9">Belongs to the peptidase M3 family.</text>
</comment>
<evidence type="ECO:0000259" key="11">
    <source>
        <dbReference type="Pfam" id="PF01432"/>
    </source>
</evidence>
<evidence type="ECO:0000256" key="7">
    <source>
        <dbReference type="ARBA" id="ARBA00024603"/>
    </source>
</evidence>
<dbReference type="GO" id="GO:0005829">
    <property type="term" value="C:cytosol"/>
    <property type="evidence" value="ECO:0007669"/>
    <property type="project" value="UniProtKB-ARBA"/>
</dbReference>
<dbReference type="Proteomes" id="UP000282483">
    <property type="component" value="Chromosome"/>
</dbReference>
<keyword evidence="3 9" id="KW-0479">Metal-binding</keyword>
<evidence type="ECO:0000256" key="5">
    <source>
        <dbReference type="ARBA" id="ARBA00022833"/>
    </source>
</evidence>
<feature type="compositionally biased region" description="Polar residues" evidence="10">
    <location>
        <begin position="9"/>
        <end position="25"/>
    </location>
</feature>
<reference evidence="13 14" key="1">
    <citation type="submission" date="2017-03" db="EMBL/GenBank/DDBJ databases">
        <title>The genome sequence of Candidatus Rickettsiella viridis.</title>
        <authorList>
            <person name="Nikoh N."/>
            <person name="Tsuchida T."/>
            <person name="Yamaguchi K."/>
            <person name="Maeda T."/>
            <person name="Shigenobu S."/>
            <person name="Fukatsu T."/>
        </authorList>
    </citation>
    <scope>NUCLEOTIDE SEQUENCE [LARGE SCALE GENOMIC DNA]</scope>
    <source>
        <strain evidence="13 14">Ap-RA04</strain>
    </source>
</reference>
<dbReference type="InterPro" id="IPR045666">
    <property type="entry name" value="OpdA_N"/>
</dbReference>
<dbReference type="GO" id="GO:0006508">
    <property type="term" value="P:proteolysis"/>
    <property type="evidence" value="ECO:0007669"/>
    <property type="project" value="UniProtKB-KW"/>
</dbReference>
<dbReference type="EC" id="3.4.24.70" evidence="8"/>
<dbReference type="PANTHER" id="PTHR11804:SF84">
    <property type="entry name" value="SACCHAROLYSIN"/>
    <property type="match status" value="1"/>
</dbReference>
<dbReference type="GO" id="GO:0046872">
    <property type="term" value="F:metal ion binding"/>
    <property type="evidence" value="ECO:0007669"/>
    <property type="project" value="UniProtKB-UniRule"/>
</dbReference>
<dbReference type="Pfam" id="PF19310">
    <property type="entry name" value="TOP_N"/>
    <property type="match status" value="1"/>
</dbReference>
<evidence type="ECO:0000313" key="13">
    <source>
        <dbReference type="EMBL" id="BBB14568.1"/>
    </source>
</evidence>
<comment type="catalytic activity">
    <reaction evidence="7">
        <text>Hydrolysis of oligopeptides, with broad specificity. Gly or Ala commonly occur as P1 or P1' residues, but more distant residues are also important, as is shown by the fact that Z-Gly-Pro-Gly-|-Gly-Pro-Ala is cleaved, but not Z-(Gly)(5).</text>
        <dbReference type="EC" id="3.4.24.70"/>
    </reaction>
</comment>
<evidence type="ECO:0000256" key="10">
    <source>
        <dbReference type="SAM" id="MobiDB-lite"/>
    </source>
</evidence>
<evidence type="ECO:0000256" key="2">
    <source>
        <dbReference type="ARBA" id="ARBA00022670"/>
    </source>
</evidence>
<evidence type="ECO:0000256" key="1">
    <source>
        <dbReference type="ARBA" id="ARBA00006040"/>
    </source>
</evidence>
<gene>
    <name evidence="13" type="primary">prlC</name>
    <name evidence="13" type="ORF">RVIR1_00260</name>
</gene>
<sequence length="691" mass="79424">MIHEDGELSGNTAENSNAQNITDTLPQFSRLNPETIVADLKKILKKNREDLPCLLTEITPLDWSLMEQLADLNDCLQRFWSPISHLHAVKQTPELREAYNECLPLLSAYSTELGQNKALYQTIKTLANSNYHFDYAQEKCLHNELRDFHLSGVDLPEKEQKRYRDIQAQLSQLSNQFEENLLDATANWSKLITDKAELQGLPDYVIASAEKAAKDKDLDGYLFTLDYPSYFPVLTHADNRALRETLYKAYITRASEFNDAQYDNGPVLLDILKLRHELSQLLGFANYAQKSLASNKMAKNPEEVIHFLEELLATTRAKAKAERKTLCEFAYVCDKIDTLEPWDSLYYREKLREKNFGISEDALRCYFPVEKVLTGLFGLIHRLFGMHVQEIKNVDVWDPSVRFFAITDAQQQLRGQFYLDIYARPEKREGAWMDDYQSRRRLSDGKIQTPIAFLTCNFSPPIDSTQTALLTHEEVLTLFHEFGHGLQHMLTLIDYEGVSGINGVAWDAVELPSQFLEYFAWEKPVLDLISSHYKTSEPLSDNLIQQMRAARNFQAGLQLLRQLELALFDFRLHAEFEPEKGYPQIQILLDGIRQQIDAFPVIPFNRFQHGFSHIFAGGYAAGYYSYLWAEVLSCDAFYKFLEDGIFNQATGQAFLETILEQGGAIDAVELFKKFRGRAPKIQPFLESLDIK</sequence>
<dbReference type="PANTHER" id="PTHR11804">
    <property type="entry name" value="PROTEASE M3 THIMET OLIGOPEPTIDASE-RELATED"/>
    <property type="match status" value="1"/>
</dbReference>
<dbReference type="InterPro" id="IPR045090">
    <property type="entry name" value="Pept_M3A_M3B"/>
</dbReference>
<proteinExistence type="inferred from homology"/>
<protein>
    <recommendedName>
        <fullName evidence="8">oligopeptidase A</fullName>
        <ecNumber evidence="8">3.4.24.70</ecNumber>
    </recommendedName>
</protein>
<feature type="domain" description="Oligopeptidase A N-terminal" evidence="12">
    <location>
        <begin position="41"/>
        <end position="159"/>
    </location>
</feature>
<dbReference type="GO" id="GO:0006518">
    <property type="term" value="P:peptide metabolic process"/>
    <property type="evidence" value="ECO:0007669"/>
    <property type="project" value="TreeGrafter"/>
</dbReference>
<dbReference type="InterPro" id="IPR024079">
    <property type="entry name" value="MetalloPept_cat_dom_sf"/>
</dbReference>
<keyword evidence="2 9" id="KW-0645">Protease</keyword>
<keyword evidence="14" id="KW-1185">Reference proteome</keyword>
<dbReference type="InterPro" id="IPR001567">
    <property type="entry name" value="Pept_M3A_M3B_dom"/>
</dbReference>
<dbReference type="Pfam" id="PF01432">
    <property type="entry name" value="Peptidase_M3"/>
    <property type="match status" value="1"/>
</dbReference>
<evidence type="ECO:0000256" key="6">
    <source>
        <dbReference type="ARBA" id="ARBA00023049"/>
    </source>
</evidence>
<evidence type="ECO:0000256" key="8">
    <source>
        <dbReference type="ARBA" id="ARBA00026100"/>
    </source>
</evidence>
<evidence type="ECO:0000259" key="12">
    <source>
        <dbReference type="Pfam" id="PF19310"/>
    </source>
</evidence>
<dbReference type="FunFam" id="3.40.390.10:FF:000009">
    <property type="entry name" value="Oligopeptidase A"/>
    <property type="match status" value="1"/>
</dbReference>
<feature type="region of interest" description="Disordered" evidence="10">
    <location>
        <begin position="1"/>
        <end position="25"/>
    </location>
</feature>
<dbReference type="EMBL" id="AP018005">
    <property type="protein sequence ID" value="BBB14568.1"/>
    <property type="molecule type" value="Genomic_DNA"/>
</dbReference>
<comment type="cofactor">
    <cofactor evidence="9">
        <name>Zn(2+)</name>
        <dbReference type="ChEBI" id="CHEBI:29105"/>
    </cofactor>
    <text evidence="9">Binds 1 zinc ion.</text>
</comment>
<dbReference type="InterPro" id="IPR034005">
    <property type="entry name" value="M3A_DCP"/>
</dbReference>